<feature type="region of interest" description="Disordered" evidence="4">
    <location>
        <begin position="1208"/>
        <end position="1231"/>
    </location>
</feature>
<keyword evidence="1" id="KW-0479">Metal-binding</keyword>
<feature type="region of interest" description="Disordered" evidence="4">
    <location>
        <begin position="1348"/>
        <end position="1388"/>
    </location>
</feature>
<feature type="compositionally biased region" description="Basic residues" evidence="4">
    <location>
        <begin position="521"/>
        <end position="530"/>
    </location>
</feature>
<dbReference type="PANTHER" id="PTHR46524">
    <property type="entry name" value="CW-TYPE ZINC FINGER"/>
    <property type="match status" value="1"/>
</dbReference>
<dbReference type="EMBL" id="JADCNM010000001">
    <property type="protein sequence ID" value="KAG0500308.1"/>
    <property type="molecule type" value="Genomic_DNA"/>
</dbReference>
<reference evidence="6 7" key="1">
    <citation type="journal article" date="2020" name="Nat. Food">
        <title>A phased Vanilla planifolia genome enables genetic improvement of flavour and production.</title>
        <authorList>
            <person name="Hasing T."/>
            <person name="Tang H."/>
            <person name="Brym M."/>
            <person name="Khazi F."/>
            <person name="Huang T."/>
            <person name="Chambers A.H."/>
        </authorList>
    </citation>
    <scope>NUCLEOTIDE SEQUENCE [LARGE SCALE GENOMIC DNA]</scope>
    <source>
        <tissue evidence="6">Leaf</tissue>
    </source>
</reference>
<dbReference type="PANTHER" id="PTHR46524:SF7">
    <property type="entry name" value="CW-TYPE ZINC FINGER"/>
    <property type="match status" value="1"/>
</dbReference>
<evidence type="ECO:0000313" key="7">
    <source>
        <dbReference type="Proteomes" id="UP000639772"/>
    </source>
</evidence>
<feature type="compositionally biased region" description="Basic and acidic residues" evidence="4">
    <location>
        <begin position="435"/>
        <end position="446"/>
    </location>
</feature>
<feature type="domain" description="CW-type" evidence="5">
    <location>
        <begin position="626"/>
        <end position="679"/>
    </location>
</feature>
<feature type="compositionally biased region" description="Acidic residues" evidence="4">
    <location>
        <begin position="1"/>
        <end position="10"/>
    </location>
</feature>
<feature type="compositionally biased region" description="Basic and acidic residues" evidence="4">
    <location>
        <begin position="901"/>
        <end position="926"/>
    </location>
</feature>
<evidence type="ECO:0000256" key="1">
    <source>
        <dbReference type="ARBA" id="ARBA00022723"/>
    </source>
</evidence>
<name>A0A835S0H9_VANPL</name>
<evidence type="ECO:0000256" key="2">
    <source>
        <dbReference type="ARBA" id="ARBA00022771"/>
    </source>
</evidence>
<evidence type="ECO:0000256" key="3">
    <source>
        <dbReference type="ARBA" id="ARBA00022833"/>
    </source>
</evidence>
<dbReference type="OrthoDB" id="757982at2759"/>
<feature type="compositionally biased region" description="Basic and acidic residues" evidence="4">
    <location>
        <begin position="843"/>
        <end position="855"/>
    </location>
</feature>
<dbReference type="Pfam" id="PF24756">
    <property type="entry name" value="THD_CWZF3-5-7"/>
    <property type="match status" value="1"/>
</dbReference>
<feature type="compositionally biased region" description="Basic and acidic residues" evidence="4">
    <location>
        <begin position="383"/>
        <end position="396"/>
    </location>
</feature>
<accession>A0A835S0H9</accession>
<dbReference type="InterPro" id="IPR011124">
    <property type="entry name" value="Znf_CW"/>
</dbReference>
<comment type="caution">
    <text evidence="6">The sequence shown here is derived from an EMBL/GenBank/DDBJ whole genome shotgun (WGS) entry which is preliminary data.</text>
</comment>
<organism evidence="6 7">
    <name type="scientific">Vanilla planifolia</name>
    <name type="common">Vanilla</name>
    <dbReference type="NCBI Taxonomy" id="51239"/>
    <lineage>
        <taxon>Eukaryota</taxon>
        <taxon>Viridiplantae</taxon>
        <taxon>Streptophyta</taxon>
        <taxon>Embryophyta</taxon>
        <taxon>Tracheophyta</taxon>
        <taxon>Spermatophyta</taxon>
        <taxon>Magnoliopsida</taxon>
        <taxon>Liliopsida</taxon>
        <taxon>Asparagales</taxon>
        <taxon>Orchidaceae</taxon>
        <taxon>Vanilloideae</taxon>
        <taxon>Vanilleae</taxon>
        <taxon>Vanilla</taxon>
    </lineage>
</organism>
<evidence type="ECO:0000259" key="5">
    <source>
        <dbReference type="PROSITE" id="PS51050"/>
    </source>
</evidence>
<sequence length="1680" mass="183539">MDENEVEDGEAFPGHEEDIDPDALSYIDEKLQDVLGHFQKEFEGGVSAETLGAKFGGYGSFLPAYQRSPSILAQHKSPVKVANHNISKSPYNSLSESGNQSAPVQVAASIVKAIPESGMQPIEKTTKRDKCSMECVTQNESISKSVSIGDPGSLKVRIKVRPGNVLVRNNPDIYSDLGLDVSPSPSLDDSPCESRELSLESPDTLCGSPSTILQMMTCFTVPGDCLLSPLSLTLVHSSEKEDIFLKNFKTCISQKITPAAPSDTPQNINNFRDFTHKESNSRENILALEQAHRRTSEDVLTVLSKNKLGNPAAQDVSSAQDMPLPSNVSFVDFKVDGLAVDDLSVDDYELFGIPKEQNKISMIERGHVSDTSKSNHLEFLDSRRTEVPENSAKEATRSNGKSCSKNFHKEKECGESSANFQDAFGAHKKTKSKAHKSDKVRADPNRHIRRKDSTSANEEFVKERTAQKSFSSEKTAFKAIQEKSETFDSGRMSKATQNIGTLFSDSHKESPSCVVPVAPQGKKKSSHVKVMHSGGNPKISKPQKEMNKVHSAEPQQVKRDFAVSGRTQQVEKITYVEGLSISAEKEDSEINKVGTFQVARQATDVQQSMNGAAPKSDAASAIPALVLIQDNWVCCDECQRWRLLPYGTNPDSLPKKWRCGMQTWLPGLNNCNISEDETTKVFHELYQVPAPVSGTNLTSHLDAATSSITSAGPSNPVRRLENDMNNASLTGNRKLGFISGTELLNDSSSTHFLNPSKMVQASSQNKVFNDVGYYLTESDSKAMTSKDGGAEEKYMNKQREKLKNMSSYKDGGDVAAKPNKPSKPSSKRDINVDGHGSSKKFKKDGSHHSLKDLHSVTDTSGKMAVNSDSNVSEKAPKHVIQSYSDHSSSKDFKSKSASSKMSREQAKFPGKHKELSSSSHAEKLDGYDSNGKKRKLKGWEEKQAFQEISMSSEPVMDTNPMIKEDLVPGVFRKQKKAKVAKSDGKGSRVLIGSEKVETKDRLAGSTISANRKRMVDVIDSGVVRSTTEEPMVLYQGNANLGQALDCVDGAKRNMNYVRPFAAATSSSSKVSGSQKSKSNFPEVRGSPVESVSSSPMRISNTENISKQRNSLMNDNTISTGPPETWGQKQFSDGEVYGTDQMKSRTMDPASTVSLKSSDVYQSADCRVLSSLKEPHDYLDTETNCLSRVKGIDGRMVKNVVVVSTDTDEGNILQGSDKNHASGDGKDSASGQNKLIKSSCIKLKSGILDTDADKGKLKVFASSKHNELHPLQRTKGHQADYEFDHCNLNIKDDLENHSKQQEDHDSRFVIAAPGQSKMSQLENLQHESFHGRQKSPGALIAVEIGRPEMDSGTATQPSHPLKDKLGKRGPGPQRVPESNKVSSNEQYPVDAVNSETLKLSKQSRKLDGQNGTHPNVLRQLNISVPGSSSPMKRDGHPSVNSLIKEARELKHKATRLKSIGLDDESSSILFESALKFLYAASLMEPTEAESLRQVDLLPSSQMLQMYCETAKFFEFCAHDYERLKKMAAAALAYKCAEVAYFKVAYYKNGSASKDRVELQGALDAAVPGESPSSSASDVDNLNNQGGFDKAASAKAASSPQIAGGHAIAAKNRPYVMRLLTFTNHVNCAIEATRKSRNAIAASNVDLGKDGMCSVRKVLDFNFHNVEGLLRLVRQSLNSIGQ</sequence>
<dbReference type="GO" id="GO:0008270">
    <property type="term" value="F:zinc ion binding"/>
    <property type="evidence" value="ECO:0007669"/>
    <property type="project" value="UniProtKB-KW"/>
</dbReference>
<evidence type="ECO:0000256" key="4">
    <source>
        <dbReference type="SAM" id="MobiDB-lite"/>
    </source>
</evidence>
<dbReference type="InterPro" id="IPR056406">
    <property type="entry name" value="THD_CWZF3/5/7"/>
</dbReference>
<dbReference type="InterPro" id="IPR055300">
    <property type="entry name" value="CWZF3/5/7"/>
</dbReference>
<feature type="region of interest" description="Disordered" evidence="4">
    <location>
        <begin position="1062"/>
        <end position="1097"/>
    </location>
</feature>
<protein>
    <recommendedName>
        <fullName evidence="5">CW-type domain-containing protein</fullName>
    </recommendedName>
</protein>
<dbReference type="Pfam" id="PF07496">
    <property type="entry name" value="zf-CW"/>
    <property type="match status" value="1"/>
</dbReference>
<feature type="region of interest" description="Disordered" evidence="4">
    <location>
        <begin position="383"/>
        <end position="407"/>
    </location>
</feature>
<keyword evidence="3" id="KW-0862">Zinc</keyword>
<feature type="compositionally biased region" description="Polar residues" evidence="4">
    <location>
        <begin position="856"/>
        <end position="872"/>
    </location>
</feature>
<feature type="compositionally biased region" description="Low complexity" evidence="4">
    <location>
        <begin position="1065"/>
        <end position="1078"/>
    </location>
</feature>
<feature type="region of interest" description="Disordered" evidence="4">
    <location>
        <begin position="1"/>
        <end position="21"/>
    </location>
</feature>
<dbReference type="Gene3D" id="3.30.40.100">
    <property type="match status" value="1"/>
</dbReference>
<gene>
    <name evidence="6" type="ORF">HPP92_000380</name>
</gene>
<dbReference type="Proteomes" id="UP000639772">
    <property type="component" value="Chromosome 1"/>
</dbReference>
<proteinExistence type="predicted"/>
<feature type="region of interest" description="Disordered" evidence="4">
    <location>
        <begin position="426"/>
        <end position="467"/>
    </location>
</feature>
<evidence type="ECO:0000313" key="6">
    <source>
        <dbReference type="EMBL" id="KAG0500308.1"/>
    </source>
</evidence>
<feature type="compositionally biased region" description="Basic and acidic residues" evidence="4">
    <location>
        <begin position="1216"/>
        <end position="1226"/>
    </location>
</feature>
<feature type="region of interest" description="Disordered" evidence="4">
    <location>
        <begin position="803"/>
        <end position="932"/>
    </location>
</feature>
<keyword evidence="2" id="KW-0863">Zinc-finger</keyword>
<dbReference type="PROSITE" id="PS51050">
    <property type="entry name" value="ZF_CW"/>
    <property type="match status" value="1"/>
</dbReference>
<feature type="region of interest" description="Disordered" evidence="4">
    <location>
        <begin position="503"/>
        <end position="544"/>
    </location>
</feature>